<evidence type="ECO:0008006" key="4">
    <source>
        <dbReference type="Google" id="ProtNLM"/>
    </source>
</evidence>
<accession>A0A1H2Q2A1</accession>
<feature type="chain" id="PRO_5028961462" description="Outer membrane protein beta-barrel domain-containing protein" evidence="1">
    <location>
        <begin position="18"/>
        <end position="158"/>
    </location>
</feature>
<proteinExistence type="predicted"/>
<comment type="caution">
    <text evidence="2">The sequence shown here is derived from an EMBL/GenBank/DDBJ whole genome shotgun (WGS) entry which is preliminary data.</text>
</comment>
<dbReference type="EMBL" id="FNND01000001">
    <property type="protein sequence ID" value="SDW01277.1"/>
    <property type="molecule type" value="Genomic_DNA"/>
</dbReference>
<protein>
    <recommendedName>
        <fullName evidence="4">Outer membrane protein beta-barrel domain-containing protein</fullName>
    </recommendedName>
</protein>
<dbReference type="Proteomes" id="UP000182771">
    <property type="component" value="Unassembled WGS sequence"/>
</dbReference>
<evidence type="ECO:0000256" key="1">
    <source>
        <dbReference type="SAM" id="SignalP"/>
    </source>
</evidence>
<name>A0A1H2Q2A1_9FLAO</name>
<dbReference type="RefSeq" id="WP_016419344.1">
    <property type="nucleotide sequence ID" value="NZ_FNND01000001.1"/>
</dbReference>
<gene>
    <name evidence="2" type="ORF">SAMN05444420_10110</name>
</gene>
<keyword evidence="3" id="KW-1185">Reference proteome</keyword>
<dbReference type="GeneID" id="85018111"/>
<sequence length="158" mass="17931">MRGLFFFLLFLPLGAGAQDFEDFEYWGIRAAFTHTNRSHNLGFAGVSLNTEYNWVSRSLYAGVHLGSQNTFTDDGRKQSKMEIVPEIGYEFSLILLGMGVSLNTHALQPRIGLSFFNIHQAYVGYSIPFRRDTVFKGLTFTLVLNFSNAESSDDLRLW</sequence>
<dbReference type="AlphaFoldDB" id="A0A1H2Q2A1"/>
<evidence type="ECO:0000313" key="3">
    <source>
        <dbReference type="Proteomes" id="UP000182771"/>
    </source>
</evidence>
<dbReference type="OrthoDB" id="1148467at2"/>
<evidence type="ECO:0000313" key="2">
    <source>
        <dbReference type="EMBL" id="SDW01277.1"/>
    </source>
</evidence>
<keyword evidence="1" id="KW-0732">Signal</keyword>
<reference evidence="2 3" key="1">
    <citation type="submission" date="2016-10" db="EMBL/GenBank/DDBJ databases">
        <authorList>
            <person name="Varghese N."/>
            <person name="Submissions S."/>
        </authorList>
    </citation>
    <scope>NUCLEOTIDE SEQUENCE [LARGE SCALE GENOMIC DNA]</scope>
    <source>
        <strain evidence="2 3">DSM 11449</strain>
    </source>
</reference>
<organism evidence="2 3">
    <name type="scientific">Capnocytophaga granulosa</name>
    <dbReference type="NCBI Taxonomy" id="45242"/>
    <lineage>
        <taxon>Bacteria</taxon>
        <taxon>Pseudomonadati</taxon>
        <taxon>Bacteroidota</taxon>
        <taxon>Flavobacteriia</taxon>
        <taxon>Flavobacteriales</taxon>
        <taxon>Flavobacteriaceae</taxon>
        <taxon>Capnocytophaga</taxon>
    </lineage>
</organism>
<feature type="signal peptide" evidence="1">
    <location>
        <begin position="1"/>
        <end position="17"/>
    </location>
</feature>